<evidence type="ECO:0000256" key="1">
    <source>
        <dbReference type="SAM" id="MobiDB-lite"/>
    </source>
</evidence>
<dbReference type="AlphaFoldDB" id="A0A0A9Z998"/>
<dbReference type="GO" id="GO:0003676">
    <property type="term" value="F:nucleic acid binding"/>
    <property type="evidence" value="ECO:0007669"/>
    <property type="project" value="InterPro"/>
</dbReference>
<dbReference type="Gene3D" id="3.30.420.10">
    <property type="entry name" value="Ribonuclease H-like superfamily/Ribonuclease H"/>
    <property type="match status" value="1"/>
</dbReference>
<sequence>LYPKSNGLAEKGVGIVKGMLRKCEYDTKDFHLALLNYRNSPVGNLGVSPAQLLQSRELRTKLPIHGVHLKPKLLTNVQERMAINQANQKHYYDRGARKEIKFAVGERVLVLENNVWEKASVLEIVDSPRSYLVRTDKGGVYRRNSSFLKKLSEPSIPCTSASLVPRPELVNSSSYLRRSDRPRKPKDFSNYVS</sequence>
<protein>
    <submittedName>
        <fullName evidence="2">Uncharacterized protein K02A2.6</fullName>
    </submittedName>
</protein>
<reference evidence="2" key="2">
    <citation type="submission" date="2014-07" db="EMBL/GenBank/DDBJ databases">
        <authorList>
            <person name="Hull J."/>
        </authorList>
    </citation>
    <scope>NUCLEOTIDE SEQUENCE</scope>
</reference>
<dbReference type="EMBL" id="GBHO01001762">
    <property type="protein sequence ID" value="JAG41842.1"/>
    <property type="molecule type" value="Transcribed_RNA"/>
</dbReference>
<feature type="non-terminal residue" evidence="2">
    <location>
        <position position="1"/>
    </location>
</feature>
<dbReference type="PANTHER" id="PTHR33244">
    <property type="entry name" value="INTEGRASE CATALYTIC DOMAIN-CONTAINING PROTEIN-RELATED"/>
    <property type="match status" value="1"/>
</dbReference>
<reference evidence="2" key="1">
    <citation type="journal article" date="2014" name="PLoS ONE">
        <title>Transcriptome-Based Identification of ABC Transporters in the Western Tarnished Plant Bug Lygus hesperus.</title>
        <authorList>
            <person name="Hull J.J."/>
            <person name="Chaney K."/>
            <person name="Geib S.M."/>
            <person name="Fabrick J.A."/>
            <person name="Brent C.S."/>
            <person name="Walsh D."/>
            <person name="Lavine L.C."/>
        </authorList>
    </citation>
    <scope>NUCLEOTIDE SEQUENCE</scope>
</reference>
<gene>
    <name evidence="2" type="primary">K02A2.6_62</name>
    <name evidence="2" type="ORF">CM83_16510</name>
</gene>
<evidence type="ECO:0000313" key="2">
    <source>
        <dbReference type="EMBL" id="JAG41842.1"/>
    </source>
</evidence>
<accession>A0A0A9Z998</accession>
<name>A0A0A9Z998_LYGHE</name>
<proteinExistence type="predicted"/>
<dbReference type="PANTHER" id="PTHR33244:SF3">
    <property type="entry name" value="PEPTIDASE A2 DOMAIN-CONTAINING PROTEIN"/>
    <property type="match status" value="1"/>
</dbReference>
<feature type="region of interest" description="Disordered" evidence="1">
    <location>
        <begin position="174"/>
        <end position="193"/>
    </location>
</feature>
<dbReference type="InterPro" id="IPR036397">
    <property type="entry name" value="RNaseH_sf"/>
</dbReference>
<organism evidence="2">
    <name type="scientific">Lygus hesperus</name>
    <name type="common">Western plant bug</name>
    <dbReference type="NCBI Taxonomy" id="30085"/>
    <lineage>
        <taxon>Eukaryota</taxon>
        <taxon>Metazoa</taxon>
        <taxon>Ecdysozoa</taxon>
        <taxon>Arthropoda</taxon>
        <taxon>Hexapoda</taxon>
        <taxon>Insecta</taxon>
        <taxon>Pterygota</taxon>
        <taxon>Neoptera</taxon>
        <taxon>Paraneoptera</taxon>
        <taxon>Hemiptera</taxon>
        <taxon>Heteroptera</taxon>
        <taxon>Panheteroptera</taxon>
        <taxon>Cimicomorpha</taxon>
        <taxon>Miridae</taxon>
        <taxon>Mirini</taxon>
        <taxon>Lygus</taxon>
    </lineage>
</organism>